<gene>
    <name evidence="2" type="primary">LOC117183497</name>
</gene>
<protein>
    <submittedName>
        <fullName evidence="2">Uncharacterized protein</fullName>
    </submittedName>
</protein>
<sequence>MLAISMGRKHVSSLCVHGASVAPSGIYYVRLWQKQKQKQETCPEHMEEPTLTLDLGHIYFQLSNSVNFAARLGPDGHCLCSTLTGRRYSIQPLLIATCGSNRD</sequence>
<dbReference type="RefSeq" id="XP_033233224.1">
    <property type="nucleotide sequence ID" value="XM_033377333.1"/>
</dbReference>
<name>A0A6I8VR69_DROPS</name>
<accession>A0A6I8VR69</accession>
<proteinExistence type="predicted"/>
<keyword evidence="1" id="KW-1185">Reference proteome</keyword>
<dbReference type="AlphaFoldDB" id="A0A6I8VR69"/>
<evidence type="ECO:0000313" key="2">
    <source>
        <dbReference type="RefSeq" id="XP_033233224.1"/>
    </source>
</evidence>
<reference evidence="1" key="1">
    <citation type="submission" date="2024-06" db="UniProtKB">
        <authorList>
            <consortium name="RefSeq"/>
        </authorList>
    </citation>
    <scope>NUCLEOTIDE SEQUENCE [LARGE SCALE GENOMIC DNA]</scope>
    <source>
        <strain evidence="1">MV2-25</strain>
    </source>
</reference>
<reference evidence="2" key="2">
    <citation type="submission" date="2025-08" db="UniProtKB">
        <authorList>
            <consortium name="RefSeq"/>
        </authorList>
    </citation>
    <scope>IDENTIFICATION</scope>
    <source>
        <strain evidence="2">MV-25-SWS-2005</strain>
        <tissue evidence="2">Whole body</tissue>
    </source>
</reference>
<dbReference type="InParanoid" id="A0A6I8VR69"/>
<evidence type="ECO:0000313" key="1">
    <source>
        <dbReference type="Proteomes" id="UP000001819"/>
    </source>
</evidence>
<organism evidence="1 2">
    <name type="scientific">Drosophila pseudoobscura pseudoobscura</name>
    <name type="common">Fruit fly</name>
    <dbReference type="NCBI Taxonomy" id="46245"/>
    <lineage>
        <taxon>Eukaryota</taxon>
        <taxon>Metazoa</taxon>
        <taxon>Ecdysozoa</taxon>
        <taxon>Arthropoda</taxon>
        <taxon>Hexapoda</taxon>
        <taxon>Insecta</taxon>
        <taxon>Pterygota</taxon>
        <taxon>Neoptera</taxon>
        <taxon>Endopterygota</taxon>
        <taxon>Diptera</taxon>
        <taxon>Brachycera</taxon>
        <taxon>Muscomorpha</taxon>
        <taxon>Ephydroidea</taxon>
        <taxon>Drosophilidae</taxon>
        <taxon>Drosophila</taxon>
        <taxon>Sophophora</taxon>
    </lineage>
</organism>
<dbReference type="Proteomes" id="UP000001819">
    <property type="component" value="Chromosome 3"/>
</dbReference>
<dbReference type="KEGG" id="dpo:117183497"/>